<name>A0A932CQS9_UNCTE</name>
<evidence type="ECO:0000313" key="1">
    <source>
        <dbReference type="EMBL" id="MBI2877704.1"/>
    </source>
</evidence>
<dbReference type="AlphaFoldDB" id="A0A932CQS9"/>
<proteinExistence type="predicted"/>
<dbReference type="Proteomes" id="UP000769766">
    <property type="component" value="Unassembled WGS sequence"/>
</dbReference>
<organism evidence="1 2">
    <name type="scientific">Tectimicrobiota bacterium</name>
    <dbReference type="NCBI Taxonomy" id="2528274"/>
    <lineage>
        <taxon>Bacteria</taxon>
        <taxon>Pseudomonadati</taxon>
        <taxon>Nitrospinota/Tectimicrobiota group</taxon>
        <taxon>Candidatus Tectimicrobiota</taxon>
    </lineage>
</organism>
<dbReference type="GO" id="GO:0005524">
    <property type="term" value="F:ATP binding"/>
    <property type="evidence" value="ECO:0007669"/>
    <property type="project" value="UniProtKB-KW"/>
</dbReference>
<evidence type="ECO:0000313" key="2">
    <source>
        <dbReference type="Proteomes" id="UP000769766"/>
    </source>
</evidence>
<gene>
    <name evidence="1" type="ORF">HYY20_12565</name>
</gene>
<reference evidence="1" key="1">
    <citation type="submission" date="2020-07" db="EMBL/GenBank/DDBJ databases">
        <title>Huge and variable diversity of episymbiotic CPR bacteria and DPANN archaea in groundwater ecosystems.</title>
        <authorList>
            <person name="He C.Y."/>
            <person name="Keren R."/>
            <person name="Whittaker M."/>
            <person name="Farag I.F."/>
            <person name="Doudna J."/>
            <person name="Cate J.H.D."/>
            <person name="Banfield J.F."/>
        </authorList>
    </citation>
    <scope>NUCLEOTIDE SEQUENCE</scope>
    <source>
        <strain evidence="1">NC_groundwater_672_Ag_B-0.1um_62_36</strain>
    </source>
</reference>
<dbReference type="EMBL" id="JACPRF010000381">
    <property type="protein sequence ID" value="MBI2877704.1"/>
    <property type="molecule type" value="Genomic_DNA"/>
</dbReference>
<keyword evidence="1" id="KW-0067">ATP-binding</keyword>
<accession>A0A932CQS9</accession>
<sequence length="72" mass="8031">PWVIAEYAHRAVVMAQGRILADGPLREIFDREGLLREACFQLPAVTAWGRELGFVPLSLEEFLDCCTLGESP</sequence>
<comment type="caution">
    <text evidence="1">The sequence shown here is derived from an EMBL/GenBank/DDBJ whole genome shotgun (WGS) entry which is preliminary data.</text>
</comment>
<keyword evidence="1" id="KW-0547">Nucleotide-binding</keyword>
<protein>
    <submittedName>
        <fullName evidence="1">ABC transporter ATP-binding protein</fullName>
    </submittedName>
</protein>
<feature type="non-terminal residue" evidence="1">
    <location>
        <position position="1"/>
    </location>
</feature>